<dbReference type="EMBL" id="JBHTIM010000001">
    <property type="protein sequence ID" value="MFD0780841.1"/>
    <property type="molecule type" value="Genomic_DNA"/>
</dbReference>
<comment type="similarity">
    <text evidence="2">Belongs to the ABC transporter superfamily.</text>
</comment>
<keyword evidence="4" id="KW-1003">Cell membrane</keyword>
<gene>
    <name evidence="9" type="ORF">ACFQZV_05950</name>
</gene>
<name>A0ABW2ZRI1_9MICO</name>
<dbReference type="InterPro" id="IPR003593">
    <property type="entry name" value="AAA+_ATPase"/>
</dbReference>
<dbReference type="PROSITE" id="PS50893">
    <property type="entry name" value="ABC_TRANSPORTER_2"/>
    <property type="match status" value="1"/>
</dbReference>
<evidence type="ECO:0000256" key="6">
    <source>
        <dbReference type="ARBA" id="ARBA00022840"/>
    </source>
</evidence>
<dbReference type="Pfam" id="PF00005">
    <property type="entry name" value="ABC_tran"/>
    <property type="match status" value="1"/>
</dbReference>
<keyword evidence="7" id="KW-0472">Membrane</keyword>
<reference evidence="10" key="1">
    <citation type="journal article" date="2019" name="Int. J. Syst. Evol. Microbiol.">
        <title>The Global Catalogue of Microorganisms (GCM) 10K type strain sequencing project: providing services to taxonomists for standard genome sequencing and annotation.</title>
        <authorList>
            <consortium name="The Broad Institute Genomics Platform"/>
            <consortium name="The Broad Institute Genome Sequencing Center for Infectious Disease"/>
            <person name="Wu L."/>
            <person name="Ma J."/>
        </authorList>
    </citation>
    <scope>NUCLEOTIDE SEQUENCE [LARGE SCALE GENOMIC DNA]</scope>
    <source>
        <strain evidence="10">CCUG 50754</strain>
    </source>
</reference>
<comment type="subcellular location">
    <subcellularLocation>
        <location evidence="1">Cell membrane</location>
        <topology evidence="1">Peripheral membrane protein</topology>
    </subcellularLocation>
</comment>
<dbReference type="PROSITE" id="PS00211">
    <property type="entry name" value="ABC_TRANSPORTER_1"/>
    <property type="match status" value="1"/>
</dbReference>
<dbReference type="Gene3D" id="3.40.50.300">
    <property type="entry name" value="P-loop containing nucleotide triphosphate hydrolases"/>
    <property type="match status" value="1"/>
</dbReference>
<evidence type="ECO:0000313" key="10">
    <source>
        <dbReference type="Proteomes" id="UP001597042"/>
    </source>
</evidence>
<dbReference type="InterPro" id="IPR017871">
    <property type="entry name" value="ABC_transporter-like_CS"/>
</dbReference>
<dbReference type="RefSeq" id="WP_378753564.1">
    <property type="nucleotide sequence ID" value="NZ_JBHSSV010000017.1"/>
</dbReference>
<accession>A0ABW2ZRI1</accession>
<keyword evidence="3" id="KW-0813">Transport</keyword>
<dbReference type="InterPro" id="IPR027417">
    <property type="entry name" value="P-loop_NTPase"/>
</dbReference>
<evidence type="ECO:0000259" key="8">
    <source>
        <dbReference type="PROSITE" id="PS50893"/>
    </source>
</evidence>
<dbReference type="InterPro" id="IPR003439">
    <property type="entry name" value="ABC_transporter-like_ATP-bd"/>
</dbReference>
<evidence type="ECO:0000256" key="2">
    <source>
        <dbReference type="ARBA" id="ARBA00005417"/>
    </source>
</evidence>
<keyword evidence="6 9" id="KW-0067">ATP-binding</keyword>
<evidence type="ECO:0000256" key="1">
    <source>
        <dbReference type="ARBA" id="ARBA00004202"/>
    </source>
</evidence>
<feature type="domain" description="ABC transporter" evidence="8">
    <location>
        <begin position="9"/>
        <end position="258"/>
    </location>
</feature>
<organism evidence="9 10">
    <name type="scientific">Microbacterium koreense</name>
    <dbReference type="NCBI Taxonomy" id="323761"/>
    <lineage>
        <taxon>Bacteria</taxon>
        <taxon>Bacillati</taxon>
        <taxon>Actinomycetota</taxon>
        <taxon>Actinomycetes</taxon>
        <taxon>Micrococcales</taxon>
        <taxon>Microbacteriaceae</taxon>
        <taxon>Microbacterium</taxon>
    </lineage>
</organism>
<proteinExistence type="inferred from homology"/>
<dbReference type="PANTHER" id="PTHR43297:SF2">
    <property type="entry name" value="DIPEPTIDE TRANSPORT ATP-BINDING PROTEIN DPPD"/>
    <property type="match status" value="1"/>
</dbReference>
<keyword evidence="5" id="KW-0547">Nucleotide-binding</keyword>
<dbReference type="InterPro" id="IPR013563">
    <property type="entry name" value="Oligopep_ABC_C"/>
</dbReference>
<evidence type="ECO:0000256" key="3">
    <source>
        <dbReference type="ARBA" id="ARBA00022448"/>
    </source>
</evidence>
<dbReference type="SUPFAM" id="SSF52540">
    <property type="entry name" value="P-loop containing nucleoside triphosphate hydrolases"/>
    <property type="match status" value="1"/>
</dbReference>
<evidence type="ECO:0000256" key="7">
    <source>
        <dbReference type="ARBA" id="ARBA00023136"/>
    </source>
</evidence>
<evidence type="ECO:0000313" key="9">
    <source>
        <dbReference type="EMBL" id="MFD0780841.1"/>
    </source>
</evidence>
<sequence length="315" mass="33799">MSDTPLLSVRGLTVDFDGRQSTTRAVDGIDLDVCAGEVLGLVGESGSGKSVTSFAIAGLLETPPARVRADRMSYRGKDLLSLSPRVRRTYGGREIAMVYQDALSALNPVLTIGQQISLVVRRHADVSAAVARQRTLQLLEAVEIPDAGRRIDDYPHQFSGGQRQRILIALALCSDPRLLIADEPTTALDVTVQAQIVELVSRLARDREMSVIWVTHDLGVIARIADRIAVMRGGRIVEHARSAELFEDPRHPYTRGLLGSIPVLGGPRRRLSASADHAWIEGEADAADSGGGLTVPATSGGEHVWAAHTVIGETA</sequence>
<dbReference type="InterPro" id="IPR050388">
    <property type="entry name" value="ABC_Ni/Peptide_Import"/>
</dbReference>
<comment type="caution">
    <text evidence="9">The sequence shown here is derived from an EMBL/GenBank/DDBJ whole genome shotgun (WGS) entry which is preliminary data.</text>
</comment>
<dbReference type="CDD" id="cd03257">
    <property type="entry name" value="ABC_NikE_OppD_transporters"/>
    <property type="match status" value="1"/>
</dbReference>
<dbReference type="Pfam" id="PF08352">
    <property type="entry name" value="oligo_HPY"/>
    <property type="match status" value="1"/>
</dbReference>
<evidence type="ECO:0000256" key="5">
    <source>
        <dbReference type="ARBA" id="ARBA00022741"/>
    </source>
</evidence>
<dbReference type="Proteomes" id="UP001597042">
    <property type="component" value="Unassembled WGS sequence"/>
</dbReference>
<protein>
    <submittedName>
        <fullName evidence="9">ABC transporter ATP-binding protein</fullName>
    </submittedName>
</protein>
<evidence type="ECO:0000256" key="4">
    <source>
        <dbReference type="ARBA" id="ARBA00022475"/>
    </source>
</evidence>
<dbReference type="SMART" id="SM00382">
    <property type="entry name" value="AAA"/>
    <property type="match status" value="1"/>
</dbReference>
<keyword evidence="10" id="KW-1185">Reference proteome</keyword>
<dbReference type="GO" id="GO:0005524">
    <property type="term" value="F:ATP binding"/>
    <property type="evidence" value="ECO:0007669"/>
    <property type="project" value="UniProtKB-KW"/>
</dbReference>
<dbReference type="PANTHER" id="PTHR43297">
    <property type="entry name" value="OLIGOPEPTIDE TRANSPORT ATP-BINDING PROTEIN APPD"/>
    <property type="match status" value="1"/>
</dbReference>